<gene>
    <name evidence="2" type="ORF">ALO47_02981</name>
</gene>
<organism evidence="2 3">
    <name type="scientific">Pseudomonas syringae pv. ribicola</name>
    <dbReference type="NCBI Taxonomy" id="55398"/>
    <lineage>
        <taxon>Bacteria</taxon>
        <taxon>Pseudomonadati</taxon>
        <taxon>Pseudomonadota</taxon>
        <taxon>Gammaproteobacteria</taxon>
        <taxon>Pseudomonadales</taxon>
        <taxon>Pseudomonadaceae</taxon>
        <taxon>Pseudomonas</taxon>
    </lineage>
</organism>
<evidence type="ECO:0000313" key="2">
    <source>
        <dbReference type="EMBL" id="KPY48903.1"/>
    </source>
</evidence>
<evidence type="ECO:0000313" key="3">
    <source>
        <dbReference type="Proteomes" id="UP000050554"/>
    </source>
</evidence>
<name>A0A0P9YSD7_PSESI</name>
<proteinExistence type="predicted"/>
<sequence>MMTGSVARTDASKRKKPAEAGRFAKHDHPDILSVASWQWSILPDRCTVPSLQLLNWILPMLEVSAKSQ</sequence>
<reference evidence="2 3" key="1">
    <citation type="submission" date="2015-09" db="EMBL/GenBank/DDBJ databases">
        <title>Genome announcement of multiple Pseudomonas syringae strains.</title>
        <authorList>
            <person name="Thakur S."/>
            <person name="Wang P.W."/>
            <person name="Gong Y."/>
            <person name="Weir B.S."/>
            <person name="Guttman D.S."/>
        </authorList>
    </citation>
    <scope>NUCLEOTIDE SEQUENCE [LARGE SCALE GENOMIC DNA]</scope>
    <source>
        <strain evidence="2 3">ICMP3882</strain>
    </source>
</reference>
<protein>
    <submittedName>
        <fullName evidence="2">Uncharacterized protein</fullName>
    </submittedName>
</protein>
<dbReference type="AlphaFoldDB" id="A0A0P9YSD7"/>
<dbReference type="PATRIC" id="fig|55398.3.peg.3759"/>
<feature type="region of interest" description="Disordered" evidence="1">
    <location>
        <begin position="1"/>
        <end position="24"/>
    </location>
</feature>
<dbReference type="Proteomes" id="UP000050554">
    <property type="component" value="Unassembled WGS sequence"/>
</dbReference>
<evidence type="ECO:0000256" key="1">
    <source>
        <dbReference type="SAM" id="MobiDB-lite"/>
    </source>
</evidence>
<accession>A0A0P9YSD7</accession>
<dbReference type="EMBL" id="LJRF01000074">
    <property type="protein sequence ID" value="KPY48903.1"/>
    <property type="molecule type" value="Genomic_DNA"/>
</dbReference>
<comment type="caution">
    <text evidence="2">The sequence shown here is derived from an EMBL/GenBank/DDBJ whole genome shotgun (WGS) entry which is preliminary data.</text>
</comment>